<dbReference type="OMA" id="ITYCKTR"/>
<keyword evidence="7 11" id="KW-0067">ATP-binding</keyword>
<dbReference type="Gene3D" id="2.20.28.10">
    <property type="match status" value="1"/>
</dbReference>
<accession>A0A8J5XV16</accession>
<keyword evidence="4 11" id="KW-0547">Nucleotide-binding</keyword>
<dbReference type="PRINTS" id="PR01661">
    <property type="entry name" value="MCMPROTEIN5"/>
</dbReference>
<comment type="subunit">
    <text evidence="12">Component of the MCM2-7 complex.</text>
</comment>
<keyword evidence="8 11" id="KW-0238">DNA-binding</keyword>
<dbReference type="InterPro" id="IPR012340">
    <property type="entry name" value="NA-bd_OB-fold"/>
</dbReference>
<dbReference type="InterPro" id="IPR027417">
    <property type="entry name" value="P-loop_NTPase"/>
</dbReference>
<comment type="caution">
    <text evidence="14">The sequence shown here is derived from an EMBL/GenBank/DDBJ whole genome shotgun (WGS) entry which is preliminary data.</text>
</comment>
<dbReference type="SMART" id="SM00350">
    <property type="entry name" value="MCM"/>
    <property type="match status" value="1"/>
</dbReference>
<dbReference type="PROSITE" id="PS50051">
    <property type="entry name" value="MCM_2"/>
    <property type="match status" value="1"/>
</dbReference>
<dbReference type="Pfam" id="PF14551">
    <property type="entry name" value="MCM_N"/>
    <property type="match status" value="1"/>
</dbReference>
<dbReference type="GO" id="GO:0042555">
    <property type="term" value="C:MCM complex"/>
    <property type="evidence" value="ECO:0007669"/>
    <property type="project" value="UniProtKB-UniRule"/>
</dbReference>
<dbReference type="Pfam" id="PF21933">
    <property type="entry name" value="MCM5_C"/>
    <property type="match status" value="1"/>
</dbReference>
<dbReference type="EC" id="3.6.4.12" evidence="12"/>
<keyword evidence="6 12" id="KW-0347">Helicase</keyword>
<evidence type="ECO:0000256" key="4">
    <source>
        <dbReference type="ARBA" id="ARBA00022741"/>
    </source>
</evidence>
<comment type="function">
    <text evidence="12">Acts as component of the MCM2-7 complex (MCM complex) which is the replicative helicase essential for 'once per cell cycle' DNA replication initiation and elongation in eukaryotic cells. The active ATPase sites in the MCM2-7 ring are formed through the interaction surfaces of two neighboring subunits such that a critical structure of a conserved arginine finger motif is provided in trans relative to the ATP-binding site of the Walker A box of the adjacent subunit. The six ATPase active sites, however, are likely to contribute differentially to the complex helicase activity.</text>
</comment>
<dbReference type="FunFam" id="3.40.50.300:FF:000929">
    <property type="entry name" value="DNA helicase"/>
    <property type="match status" value="1"/>
</dbReference>
<comment type="similarity">
    <text evidence="2 11">Belongs to the MCM family.</text>
</comment>
<dbReference type="PANTHER" id="PTHR11630:SF42">
    <property type="entry name" value="DNA REPLICATION LICENSING FACTOR MCM5"/>
    <property type="match status" value="1"/>
</dbReference>
<evidence type="ECO:0000256" key="2">
    <source>
        <dbReference type="ARBA" id="ARBA00008010"/>
    </source>
</evidence>
<comment type="subcellular location">
    <subcellularLocation>
        <location evidence="1 12">Nucleus</location>
    </subcellularLocation>
</comment>
<dbReference type="Gene3D" id="3.30.1640.10">
    <property type="entry name" value="mini-chromosome maintenance (MCM) complex, chain A, domain 1"/>
    <property type="match status" value="1"/>
</dbReference>
<evidence type="ECO:0000256" key="11">
    <source>
        <dbReference type="RuleBase" id="RU004070"/>
    </source>
</evidence>
<evidence type="ECO:0000256" key="5">
    <source>
        <dbReference type="ARBA" id="ARBA00022801"/>
    </source>
</evidence>
<dbReference type="PRINTS" id="PR01657">
    <property type="entry name" value="MCMFAMILY"/>
</dbReference>
<dbReference type="GO" id="GO:0005634">
    <property type="term" value="C:nucleus"/>
    <property type="evidence" value="ECO:0007669"/>
    <property type="project" value="UniProtKB-SubCell"/>
</dbReference>
<name>A0A8J5XV16_DIALT</name>
<evidence type="ECO:0000256" key="8">
    <source>
        <dbReference type="ARBA" id="ARBA00023125"/>
    </source>
</evidence>
<sequence length="729" mass="79298">MSGWDQGAVHFNDMGAPVEQEEGESAVAARIKYREFIRLYRDEQRGTFIYRDQLTAHYSAGEYFLDVSVDHLLAFDERLAHALMDNPGLHLALFESAAKEAAELIAVADRADGSEVRDIQVLLSASKHPATIREMLSRQVSKLVHIPGIITQAGKPQPKVTMAIAECKQCGDRRPIPNRAGLGNIALPRTCGRAHVSSGEERCPLDPYQVLPEESSFVDQQRLKLQEAPETVPTGDMPRTLKLIVDRHLVGKVTPGQRVTVTGVYSVVTSKPAEGGRAGSKGGASTLAVREPYLRVVGLKVGIDTDGAHSLASFSAAEEETFRQLARSGGMYERIAQSIAPSICGRDDVKAAVACLLFGGTRKRLADGMHLRGDVNVLLLGDPSVAKSQFLKFAQQVAPIGVYTSGKGSSAAGLTAMVTQEAHSREFYLEGGAMVLADGGIVCIDEFDKMREQDRVAIHEAMEQQTISVAKAGITTVLNSRTAVLAAANPAFGAYDDSQELATNLDLATTILSRFDLIFILRDLRNEELDATIARHVLGLHTGAGPAAPDEGSDELSPKTLQRYIHYCRTRCFPRLTESAATVLQGHYVKFREQMRALESQGGGGIPVTVRQLEAIVRVAEALAKMELSPLATEAHVAEAIRLFTVSTIESAKSGGIALEGHVDAEVQTCEKLIKNRVLVSHHMSQKVLIDELCKQGLAERAVKTAISILVQRDEFRLEKQNKYLKRLR</sequence>
<proteinExistence type="inferred from homology"/>
<dbReference type="PANTHER" id="PTHR11630">
    <property type="entry name" value="DNA REPLICATION LICENSING FACTOR MCM FAMILY MEMBER"/>
    <property type="match status" value="1"/>
</dbReference>
<dbReference type="GO" id="GO:0003688">
    <property type="term" value="F:DNA replication origin binding"/>
    <property type="evidence" value="ECO:0007669"/>
    <property type="project" value="UniProtKB-UniRule"/>
</dbReference>
<organism evidence="14 15">
    <name type="scientific">Diacronema lutheri</name>
    <name type="common">Unicellular marine alga</name>
    <name type="synonym">Monochrysis lutheri</name>
    <dbReference type="NCBI Taxonomy" id="2081491"/>
    <lineage>
        <taxon>Eukaryota</taxon>
        <taxon>Haptista</taxon>
        <taxon>Haptophyta</taxon>
        <taxon>Pavlovophyceae</taxon>
        <taxon>Pavlovales</taxon>
        <taxon>Pavlovaceae</taxon>
        <taxon>Diacronema</taxon>
    </lineage>
</organism>
<dbReference type="GO" id="GO:0043138">
    <property type="term" value="F:3'-5' DNA helicase activity"/>
    <property type="evidence" value="ECO:0007669"/>
    <property type="project" value="TreeGrafter"/>
</dbReference>
<evidence type="ECO:0000256" key="1">
    <source>
        <dbReference type="ARBA" id="ARBA00004123"/>
    </source>
</evidence>
<protein>
    <recommendedName>
        <fullName evidence="12">DNA replication licensing factor MCM5</fullName>
        <ecNumber evidence="12">3.6.4.12</ecNumber>
    </recommendedName>
</protein>
<dbReference type="EMBL" id="JAGTXO010000006">
    <property type="protein sequence ID" value="KAG8467029.1"/>
    <property type="molecule type" value="Genomic_DNA"/>
</dbReference>
<dbReference type="GO" id="GO:0000727">
    <property type="term" value="P:double-strand break repair via break-induced replication"/>
    <property type="evidence" value="ECO:0007669"/>
    <property type="project" value="TreeGrafter"/>
</dbReference>
<evidence type="ECO:0000256" key="3">
    <source>
        <dbReference type="ARBA" id="ARBA00022705"/>
    </source>
</evidence>
<dbReference type="InterPro" id="IPR001208">
    <property type="entry name" value="MCM_dom"/>
</dbReference>
<dbReference type="Pfam" id="PF17207">
    <property type="entry name" value="MCM_OB"/>
    <property type="match status" value="1"/>
</dbReference>
<dbReference type="Gene3D" id="3.40.50.300">
    <property type="entry name" value="P-loop containing nucleotide triphosphate hydrolases"/>
    <property type="match status" value="1"/>
</dbReference>
<keyword evidence="15" id="KW-1185">Reference proteome</keyword>
<dbReference type="GO" id="GO:0016787">
    <property type="term" value="F:hydrolase activity"/>
    <property type="evidence" value="ECO:0007669"/>
    <property type="project" value="UniProtKB-KW"/>
</dbReference>
<evidence type="ECO:0000256" key="9">
    <source>
        <dbReference type="ARBA" id="ARBA00023242"/>
    </source>
</evidence>
<dbReference type="SUPFAM" id="SSF50249">
    <property type="entry name" value="Nucleic acid-binding proteins"/>
    <property type="match status" value="1"/>
</dbReference>
<dbReference type="InterPro" id="IPR031327">
    <property type="entry name" value="MCM"/>
</dbReference>
<evidence type="ECO:0000259" key="13">
    <source>
        <dbReference type="PROSITE" id="PS50051"/>
    </source>
</evidence>
<dbReference type="SUPFAM" id="SSF52540">
    <property type="entry name" value="P-loop containing nucleoside triphosphate hydrolases"/>
    <property type="match status" value="1"/>
</dbReference>
<dbReference type="PROSITE" id="PS00847">
    <property type="entry name" value="MCM_1"/>
    <property type="match status" value="1"/>
</dbReference>
<dbReference type="OrthoDB" id="10036721at2759"/>
<keyword evidence="5 12" id="KW-0378">Hydrolase</keyword>
<dbReference type="AlphaFoldDB" id="A0A8J5XV16"/>
<evidence type="ECO:0000256" key="10">
    <source>
        <dbReference type="ARBA" id="ARBA00023306"/>
    </source>
</evidence>
<dbReference type="InterPro" id="IPR027925">
    <property type="entry name" value="MCM_N"/>
</dbReference>
<keyword evidence="3 12" id="KW-0235">DNA replication</keyword>
<dbReference type="InterPro" id="IPR033762">
    <property type="entry name" value="MCM_OB"/>
</dbReference>
<dbReference type="GO" id="GO:0005524">
    <property type="term" value="F:ATP binding"/>
    <property type="evidence" value="ECO:0007669"/>
    <property type="project" value="UniProtKB-UniRule"/>
</dbReference>
<dbReference type="Proteomes" id="UP000751190">
    <property type="component" value="Unassembled WGS sequence"/>
</dbReference>
<dbReference type="InterPro" id="IPR041562">
    <property type="entry name" value="MCM_lid"/>
</dbReference>
<gene>
    <name evidence="14" type="ORF">KFE25_000345</name>
</gene>
<dbReference type="GO" id="GO:0006270">
    <property type="term" value="P:DNA replication initiation"/>
    <property type="evidence" value="ECO:0007669"/>
    <property type="project" value="UniProtKB-UniRule"/>
</dbReference>
<evidence type="ECO:0000313" key="14">
    <source>
        <dbReference type="EMBL" id="KAG8467029.1"/>
    </source>
</evidence>
<feature type="domain" description="MCM C-terminal AAA(+) ATPase" evidence="13">
    <location>
        <begin position="331"/>
        <end position="537"/>
    </location>
</feature>
<dbReference type="GO" id="GO:0003697">
    <property type="term" value="F:single-stranded DNA binding"/>
    <property type="evidence" value="ECO:0007669"/>
    <property type="project" value="TreeGrafter"/>
</dbReference>
<evidence type="ECO:0000256" key="6">
    <source>
        <dbReference type="ARBA" id="ARBA00022806"/>
    </source>
</evidence>
<dbReference type="InterPro" id="IPR008048">
    <property type="entry name" value="MCM5"/>
</dbReference>
<dbReference type="InterPro" id="IPR018525">
    <property type="entry name" value="MCM_CS"/>
</dbReference>
<keyword evidence="10 12" id="KW-0131">Cell cycle</keyword>
<comment type="catalytic activity">
    <reaction evidence="12">
        <text>ATP + H2O = ADP + phosphate + H(+)</text>
        <dbReference type="Rhea" id="RHEA:13065"/>
        <dbReference type="ChEBI" id="CHEBI:15377"/>
        <dbReference type="ChEBI" id="CHEBI:15378"/>
        <dbReference type="ChEBI" id="CHEBI:30616"/>
        <dbReference type="ChEBI" id="CHEBI:43474"/>
        <dbReference type="ChEBI" id="CHEBI:456216"/>
        <dbReference type="EC" id="3.6.4.12"/>
    </reaction>
</comment>
<evidence type="ECO:0000256" key="12">
    <source>
        <dbReference type="RuleBase" id="RU368063"/>
    </source>
</evidence>
<evidence type="ECO:0000313" key="15">
    <source>
        <dbReference type="Proteomes" id="UP000751190"/>
    </source>
</evidence>
<dbReference type="Gene3D" id="2.40.50.140">
    <property type="entry name" value="Nucleic acid-binding proteins"/>
    <property type="match status" value="1"/>
</dbReference>
<dbReference type="GO" id="GO:0017116">
    <property type="term" value="F:single-stranded DNA helicase activity"/>
    <property type="evidence" value="ECO:0007669"/>
    <property type="project" value="TreeGrafter"/>
</dbReference>
<dbReference type="InterPro" id="IPR054125">
    <property type="entry name" value="MCM5_C"/>
</dbReference>
<reference evidence="14" key="1">
    <citation type="submission" date="2021-05" db="EMBL/GenBank/DDBJ databases">
        <title>The genome of the haptophyte Pavlova lutheri (Diacronema luteri, Pavlovales) - a model for lipid biosynthesis in eukaryotic algae.</title>
        <authorList>
            <person name="Hulatt C.J."/>
            <person name="Posewitz M.C."/>
        </authorList>
    </citation>
    <scope>NUCLEOTIDE SEQUENCE</scope>
    <source>
        <strain evidence="14">NIVA-4/92</strain>
    </source>
</reference>
<dbReference type="CDD" id="cd17756">
    <property type="entry name" value="MCM5"/>
    <property type="match status" value="1"/>
</dbReference>
<evidence type="ECO:0000256" key="7">
    <source>
        <dbReference type="ARBA" id="ARBA00022840"/>
    </source>
</evidence>
<keyword evidence="9 12" id="KW-0539">Nucleus</keyword>
<dbReference type="Pfam" id="PF00493">
    <property type="entry name" value="MCM"/>
    <property type="match status" value="1"/>
</dbReference>
<dbReference type="Pfam" id="PF17855">
    <property type="entry name" value="MCM_lid"/>
    <property type="match status" value="1"/>
</dbReference>